<evidence type="ECO:0000313" key="2">
    <source>
        <dbReference type="WBParaSite" id="ALUE_0001738601-mRNA-1"/>
    </source>
</evidence>
<evidence type="ECO:0000313" key="1">
    <source>
        <dbReference type="Proteomes" id="UP000036681"/>
    </source>
</evidence>
<dbReference type="Proteomes" id="UP000036681">
    <property type="component" value="Unplaced"/>
</dbReference>
<proteinExistence type="predicted"/>
<name>A0A0M3IGG4_ASCLU</name>
<protein>
    <submittedName>
        <fullName evidence="2">Protein kinase domain-containing protein</fullName>
    </submittedName>
</protein>
<accession>A0A0M3IGG4</accession>
<dbReference type="AlphaFoldDB" id="A0A0M3IGG4"/>
<dbReference type="WBParaSite" id="ALUE_0001738601-mRNA-1">
    <property type="protein sequence ID" value="ALUE_0001738601-mRNA-1"/>
    <property type="gene ID" value="ALUE_0001738601"/>
</dbReference>
<sequence length="95" mass="10768">MIDGRHSILEILQFGQFDDLLDPGTTVANFILVGLEPGNFAASTRQKSEMKSVFPDCAQCGLGYHLRYSLCYRASLYLEYADKSTDKQTLHRNIY</sequence>
<reference evidence="2" key="1">
    <citation type="submission" date="2017-02" db="UniProtKB">
        <authorList>
            <consortium name="WormBaseParasite"/>
        </authorList>
    </citation>
    <scope>IDENTIFICATION</scope>
</reference>
<keyword evidence="1" id="KW-1185">Reference proteome</keyword>
<organism evidence="1 2">
    <name type="scientific">Ascaris lumbricoides</name>
    <name type="common">Giant roundworm</name>
    <dbReference type="NCBI Taxonomy" id="6252"/>
    <lineage>
        <taxon>Eukaryota</taxon>
        <taxon>Metazoa</taxon>
        <taxon>Ecdysozoa</taxon>
        <taxon>Nematoda</taxon>
        <taxon>Chromadorea</taxon>
        <taxon>Rhabditida</taxon>
        <taxon>Spirurina</taxon>
        <taxon>Ascaridomorpha</taxon>
        <taxon>Ascaridoidea</taxon>
        <taxon>Ascarididae</taxon>
        <taxon>Ascaris</taxon>
    </lineage>
</organism>